<organism evidence="4">
    <name type="scientific">Aplanochytrium stocchinoi</name>
    <dbReference type="NCBI Taxonomy" id="215587"/>
    <lineage>
        <taxon>Eukaryota</taxon>
        <taxon>Sar</taxon>
        <taxon>Stramenopiles</taxon>
        <taxon>Bigyra</taxon>
        <taxon>Labyrinthulomycetes</taxon>
        <taxon>Thraustochytrida</taxon>
        <taxon>Thraustochytriidae</taxon>
        <taxon>Aplanochytrium</taxon>
    </lineage>
</organism>
<dbReference type="AlphaFoldDB" id="A0A6S8E4H0"/>
<dbReference type="InterPro" id="IPR001202">
    <property type="entry name" value="WW_dom"/>
</dbReference>
<evidence type="ECO:0000256" key="1">
    <source>
        <dbReference type="SAM" id="MobiDB-lite"/>
    </source>
</evidence>
<keyword evidence="2" id="KW-0732">Signal</keyword>
<feature type="region of interest" description="Disordered" evidence="1">
    <location>
        <begin position="1117"/>
        <end position="1144"/>
    </location>
</feature>
<dbReference type="EMBL" id="HBIN01016374">
    <property type="protein sequence ID" value="CAE0442327.1"/>
    <property type="molecule type" value="Transcribed_RNA"/>
</dbReference>
<dbReference type="Gene3D" id="2.60.120.200">
    <property type="match status" value="1"/>
</dbReference>
<proteinExistence type="predicted"/>
<protein>
    <recommendedName>
        <fullName evidence="3">WW domain-containing protein</fullName>
    </recommendedName>
</protein>
<feature type="domain" description="WW" evidence="3">
    <location>
        <begin position="1097"/>
        <end position="1129"/>
    </location>
</feature>
<name>A0A6S8E4H0_9STRA</name>
<accession>A0A6S8E4H0</accession>
<evidence type="ECO:0000259" key="3">
    <source>
        <dbReference type="PROSITE" id="PS50020"/>
    </source>
</evidence>
<gene>
    <name evidence="4" type="ORF">ASTO00021_LOCUS12438</name>
    <name evidence="5" type="ORF">ASTO00021_LOCUS12439</name>
</gene>
<feature type="chain" id="PRO_5035584469" description="WW domain-containing protein" evidence="2">
    <location>
        <begin position="21"/>
        <end position="1144"/>
    </location>
</feature>
<dbReference type="InterPro" id="IPR013320">
    <property type="entry name" value="ConA-like_dom_sf"/>
</dbReference>
<sequence>MFGVLAFALVAGIMFGVAEGASVATLLPTTFGGAYVTGNLDFYYMFEQSICLQNQGSFSTAFPNRGSSSITLVPYSNDVTPAWTCPTATKGPNTFVNSRNGIKLSDATGSSSKSSCVATSSAIGSTIANSMISNGFSIELWYHNFDTSVTEYTESDHVLFEIANASYSGPAQCGLHYSVRLAYSSASQQVVLRVDDDQNPGGCPLPITAVLSNADFQGLHHLAITYLATGPSSGTRTVNFYHDGVSIGSSVASTNATADINSAYSLILGCSTDSIKAEAEGEFNAFALHSTALSPGNISTNFEAFLPNSHPVVADVEIDHLEDDSTDINFTNMYYDFDEEQGKDSEQSITLIVSSLPPRGVLSDDITVTVEVADLPDYAATGTLHYNQTIQNEFTGTDQFDFKIRDGGVGFGISDTASITLNFQPTNDAPVAIADNYTVPVTKEIEIFAVGVDPLDAADDVTLHEPLTVTFLSTSTSNFGQYRRLNGTECDGGEIISLPLVLPVVNSSNGVFGASICYEAFLPLENETDPVDGIVGQDTVIHLLTDGSGSNSSEAESRIAVAGLLSVGCDEFGTLSCVEVMDEDTELIIELKGTDSLCENKVSPPPECPRTKNFIIYDLPQDGQILANISGNLTVLDEFHVNNGDGFLLEDPFVKFIPNKDYFNMAIYKSCRDFGGGTNVGISECADRNQVGGTNFTHNPCTPSLDSSYTLCLSNPAYTTSSLDHGSGRTALGSCGAGLEEGCPVVISYRLNVNGSLSSAALAEDIPGTIVWVRNVENDLASIVGSADNLYSGFEVNAAPKVIGTGAGEVPIQVEHQTQDTAVIDLIITSTDPEFIELSLTDNATASIQDDFEGKDFGITSDCILTVCNGTFEVRGIASKLNFILENLQFAYTGEVDGSGTEKVALFVLLLDPYSTNKGGTRIEAQFNIEIGSPDGDENCGILCDLKFIAIVSALGIFILASCLSYCQVAGHFCYREAMAVEEIVGAGQKSHDTNMHQLEHAVEHLVIAESNRQKCAARLLLWLSCLLPCCCKLSERQKKKLTGITHQTGEGGGGHTYFIDLAERTLYLAAMGRIPAGSLQSESGYVTCSGEEIFDWKPIHYVDKDTGEDKTFYYDPKTDQSQWHNPQGIDVPHSFRAHPPPRV</sequence>
<dbReference type="SUPFAM" id="SSF49899">
    <property type="entry name" value="Concanavalin A-like lectins/glucanases"/>
    <property type="match status" value="1"/>
</dbReference>
<feature type="signal peptide" evidence="2">
    <location>
        <begin position="1"/>
        <end position="20"/>
    </location>
</feature>
<dbReference type="EMBL" id="HBIN01016375">
    <property type="protein sequence ID" value="CAE0442328.1"/>
    <property type="molecule type" value="Transcribed_RNA"/>
</dbReference>
<evidence type="ECO:0000313" key="5">
    <source>
        <dbReference type="EMBL" id="CAE0442328.1"/>
    </source>
</evidence>
<evidence type="ECO:0000256" key="2">
    <source>
        <dbReference type="SAM" id="SignalP"/>
    </source>
</evidence>
<dbReference type="PROSITE" id="PS50020">
    <property type="entry name" value="WW_DOMAIN_2"/>
    <property type="match status" value="1"/>
</dbReference>
<evidence type="ECO:0000313" key="4">
    <source>
        <dbReference type="EMBL" id="CAE0442327.1"/>
    </source>
</evidence>
<reference evidence="4" key="1">
    <citation type="submission" date="2021-01" db="EMBL/GenBank/DDBJ databases">
        <authorList>
            <person name="Corre E."/>
            <person name="Pelletier E."/>
            <person name="Niang G."/>
            <person name="Scheremetjew M."/>
            <person name="Finn R."/>
            <person name="Kale V."/>
            <person name="Holt S."/>
            <person name="Cochrane G."/>
            <person name="Meng A."/>
            <person name="Brown T."/>
            <person name="Cohen L."/>
        </authorList>
    </citation>
    <scope>NUCLEOTIDE SEQUENCE</scope>
    <source>
        <strain evidence="4">GSBS06</strain>
    </source>
</reference>